<keyword evidence="5" id="KW-0201">Cytochrome c-type biogenesis</keyword>
<keyword evidence="7" id="KW-0812">Transmembrane</keyword>
<dbReference type="EMBL" id="JAGQDD010000002">
    <property type="protein sequence ID" value="MBQ0929847.1"/>
    <property type="molecule type" value="Genomic_DNA"/>
</dbReference>
<evidence type="ECO:0000256" key="1">
    <source>
        <dbReference type="ARBA" id="ARBA00010342"/>
    </source>
</evidence>
<dbReference type="Proteomes" id="UP000676246">
    <property type="component" value="Unassembled WGS sequence"/>
</dbReference>
<proteinExistence type="inferred from homology"/>
<dbReference type="GO" id="GO:0005886">
    <property type="term" value="C:plasma membrane"/>
    <property type="evidence" value="ECO:0007669"/>
    <property type="project" value="TreeGrafter"/>
</dbReference>
<keyword evidence="3 7" id="KW-0479">Metal-binding</keyword>
<gene>
    <name evidence="9" type="ORF">KAK03_05050</name>
</gene>
<evidence type="ECO:0000256" key="4">
    <source>
        <dbReference type="ARBA" id="ARBA00022729"/>
    </source>
</evidence>
<feature type="chain" id="PRO_5038167588" description="Cytochrome c-type biogenesis protein" evidence="7">
    <location>
        <begin position="21"/>
        <end position="151"/>
    </location>
</feature>
<keyword evidence="10" id="KW-1185">Reference proteome</keyword>
<keyword evidence="6 7" id="KW-0408">Iron</keyword>
<reference evidence="9 10" key="1">
    <citation type="submission" date="2021-04" db="EMBL/GenBank/DDBJ databases">
        <title>The genome sequence of Ideonella sp. 3Y2.</title>
        <authorList>
            <person name="Liu Y."/>
        </authorList>
    </citation>
    <scope>NUCLEOTIDE SEQUENCE [LARGE SCALE GENOMIC DNA]</scope>
    <source>
        <strain evidence="9 10">3Y2</strain>
    </source>
</reference>
<evidence type="ECO:0000256" key="5">
    <source>
        <dbReference type="ARBA" id="ARBA00022748"/>
    </source>
</evidence>
<dbReference type="CDD" id="cd16378">
    <property type="entry name" value="CcmH_N"/>
    <property type="match status" value="1"/>
</dbReference>
<feature type="domain" description="CcmH/CycL/Ccl2/NrfF N-terminal" evidence="8">
    <location>
        <begin position="10"/>
        <end position="134"/>
    </location>
</feature>
<comment type="caution">
    <text evidence="9">The sequence shown here is derived from an EMBL/GenBank/DDBJ whole genome shotgun (WGS) entry which is preliminary data.</text>
</comment>
<dbReference type="PANTHER" id="PTHR47870">
    <property type="entry name" value="CYTOCHROME C-TYPE BIOGENESIS PROTEIN CCMH"/>
    <property type="match status" value="1"/>
</dbReference>
<dbReference type="RefSeq" id="WP_210852090.1">
    <property type="nucleotide sequence ID" value="NZ_JAGQDD010000002.1"/>
</dbReference>
<feature type="signal peptide" evidence="7">
    <location>
        <begin position="1"/>
        <end position="20"/>
    </location>
</feature>
<keyword evidence="4 7" id="KW-0732">Signal</keyword>
<keyword evidence="7" id="KW-1133">Transmembrane helix</keyword>
<accession>A0A940YBW1</accession>
<dbReference type="InterPro" id="IPR051263">
    <property type="entry name" value="C-type_cytochrome_biogenesis"/>
</dbReference>
<keyword evidence="2 7" id="KW-0349">Heme</keyword>
<comment type="function">
    <text evidence="7">Possible subunit of a heme lyase.</text>
</comment>
<evidence type="ECO:0000259" key="8">
    <source>
        <dbReference type="Pfam" id="PF03918"/>
    </source>
</evidence>
<dbReference type="PANTHER" id="PTHR47870:SF1">
    <property type="entry name" value="CYTOCHROME C-TYPE BIOGENESIS PROTEIN CCMH"/>
    <property type="match status" value="1"/>
</dbReference>
<feature type="transmembrane region" description="Helical" evidence="7">
    <location>
        <begin position="104"/>
        <end position="125"/>
    </location>
</feature>
<evidence type="ECO:0000256" key="3">
    <source>
        <dbReference type="ARBA" id="ARBA00022723"/>
    </source>
</evidence>
<dbReference type="InterPro" id="IPR005616">
    <property type="entry name" value="CcmH/CycL/Ccl2/NrfF_N"/>
</dbReference>
<evidence type="ECO:0000256" key="2">
    <source>
        <dbReference type="ARBA" id="ARBA00022617"/>
    </source>
</evidence>
<dbReference type="InterPro" id="IPR038297">
    <property type="entry name" value="CcmH/CycL/NrfF/Ccl2_sf"/>
</dbReference>
<evidence type="ECO:0000256" key="6">
    <source>
        <dbReference type="ARBA" id="ARBA00023004"/>
    </source>
</evidence>
<dbReference type="GO" id="GO:0046872">
    <property type="term" value="F:metal ion binding"/>
    <property type="evidence" value="ECO:0007669"/>
    <property type="project" value="UniProtKB-KW"/>
</dbReference>
<dbReference type="GO" id="GO:0017004">
    <property type="term" value="P:cytochrome complex assembly"/>
    <property type="evidence" value="ECO:0007669"/>
    <property type="project" value="UniProtKB-KW"/>
</dbReference>
<dbReference type="Gene3D" id="1.10.8.640">
    <property type="entry name" value="Cytochrome C biogenesis protein"/>
    <property type="match status" value="1"/>
</dbReference>
<name>A0A940YBW1_9BURK</name>
<keyword evidence="7" id="KW-0472">Membrane</keyword>
<organism evidence="9 10">
    <name type="scientific">Ideonella alba</name>
    <dbReference type="NCBI Taxonomy" id="2824118"/>
    <lineage>
        <taxon>Bacteria</taxon>
        <taxon>Pseudomonadati</taxon>
        <taxon>Pseudomonadota</taxon>
        <taxon>Betaproteobacteria</taxon>
        <taxon>Burkholderiales</taxon>
        <taxon>Sphaerotilaceae</taxon>
        <taxon>Ideonella</taxon>
    </lineage>
</organism>
<dbReference type="Pfam" id="PF03918">
    <property type="entry name" value="CcmH"/>
    <property type="match status" value="1"/>
</dbReference>
<dbReference type="AlphaFoldDB" id="A0A940YBW1"/>
<comment type="similarity">
    <text evidence="1 7">Belongs to the CcmH/CycL/Ccl2/NrfF family.</text>
</comment>
<evidence type="ECO:0000313" key="9">
    <source>
        <dbReference type="EMBL" id="MBQ0929847.1"/>
    </source>
</evidence>
<protein>
    <recommendedName>
        <fullName evidence="7">Cytochrome c-type biogenesis protein</fullName>
    </recommendedName>
</protein>
<sequence length="151" mass="16498">MARRLLIASALLAATLNAWAGEARSVADDPALEARMMAIATELRCLVCQNQTVADSHAGLAVDLRQQIREQLAAGKTDEQVRSFMTDRYGDFVLYKPPLNARTALLWGGPALLSLGALLGLGWLLRRRARLPDEAFDPETPDEGQSELPRS</sequence>
<evidence type="ECO:0000313" key="10">
    <source>
        <dbReference type="Proteomes" id="UP000676246"/>
    </source>
</evidence>
<dbReference type="FunFam" id="1.10.8.640:FF:000001">
    <property type="entry name" value="Cytochrome c-type biogenesis protein"/>
    <property type="match status" value="1"/>
</dbReference>
<evidence type="ECO:0000256" key="7">
    <source>
        <dbReference type="RuleBase" id="RU364112"/>
    </source>
</evidence>